<evidence type="ECO:0000313" key="1">
    <source>
        <dbReference type="EMBL" id="MBP2619938.1"/>
    </source>
</evidence>
<gene>
    <name evidence="1" type="ORF">DHL47_01025</name>
</gene>
<dbReference type="InterPro" id="IPR050583">
    <property type="entry name" value="Mycobacterial_A85_antigen"/>
</dbReference>
<accession>A0ABS5AUK4</accession>
<name>A0ABS5AUK4_9STRE</name>
<proteinExistence type="predicted"/>
<organism evidence="1 2">
    <name type="scientific">Streptococcus panodentis</name>
    <dbReference type="NCBI Taxonomy" id="1581472"/>
    <lineage>
        <taxon>Bacteria</taxon>
        <taxon>Bacillati</taxon>
        <taxon>Bacillota</taxon>
        <taxon>Bacilli</taxon>
        <taxon>Lactobacillales</taxon>
        <taxon>Streptococcaceae</taxon>
        <taxon>Streptococcus</taxon>
    </lineage>
</organism>
<dbReference type="InterPro" id="IPR029058">
    <property type="entry name" value="AB_hydrolase_fold"/>
</dbReference>
<dbReference type="RefSeq" id="WP_209550591.1">
    <property type="nucleotide sequence ID" value="NZ_QFAY01000001.1"/>
</dbReference>
<dbReference type="Gene3D" id="3.40.50.1820">
    <property type="entry name" value="alpha/beta hydrolase"/>
    <property type="match status" value="1"/>
</dbReference>
<keyword evidence="2" id="KW-1185">Reference proteome</keyword>
<sequence length="277" mass="32129">MNKSYFYLEMKTHELVVPYTKQKRRVRVLLPKNYAQDTKQSYPVVYFHDGQNVLYSKESFSGHSWKVIPAIKRNPDIEKMIVVAIDNDGLQRMNEYSAWKYQESNIPGMQFGGKGTEYAEFVMEVVKPFIDQHYRTKSDRLHTAMIGSSLGGNISQFMGVEYQDQIGCLGIFSSANWLHQEAFDRYLERKKLHSDQRIYIYVGTEEADDTDRTLMAGNIKQAYIDSSLSYFRQLILSGVDLENLFIRIQSGAVHNEIAWAENLPGCLRFISEKWSLK</sequence>
<dbReference type="Proteomes" id="UP001519349">
    <property type="component" value="Unassembled WGS sequence"/>
</dbReference>
<dbReference type="PANTHER" id="PTHR48098">
    <property type="entry name" value="ENTEROCHELIN ESTERASE-RELATED"/>
    <property type="match status" value="1"/>
</dbReference>
<dbReference type="EMBL" id="QFAY01000001">
    <property type="protein sequence ID" value="MBP2619938.1"/>
    <property type="molecule type" value="Genomic_DNA"/>
</dbReference>
<protein>
    <submittedName>
        <fullName evidence="1">Esterase</fullName>
    </submittedName>
</protein>
<dbReference type="Pfam" id="PF00756">
    <property type="entry name" value="Esterase"/>
    <property type="match status" value="1"/>
</dbReference>
<dbReference type="SUPFAM" id="SSF53474">
    <property type="entry name" value="alpha/beta-Hydrolases"/>
    <property type="match status" value="1"/>
</dbReference>
<dbReference type="PANTHER" id="PTHR48098:SF6">
    <property type="entry name" value="FERRI-BACILLIBACTIN ESTERASE BESA"/>
    <property type="match status" value="1"/>
</dbReference>
<comment type="caution">
    <text evidence="1">The sequence shown here is derived from an EMBL/GenBank/DDBJ whole genome shotgun (WGS) entry which is preliminary data.</text>
</comment>
<dbReference type="InterPro" id="IPR000801">
    <property type="entry name" value="Esterase-like"/>
</dbReference>
<evidence type="ECO:0000313" key="2">
    <source>
        <dbReference type="Proteomes" id="UP001519349"/>
    </source>
</evidence>
<reference evidence="1 2" key="1">
    <citation type="submission" date="2018-05" db="EMBL/GenBank/DDBJ databases">
        <title>Draft genome sequence of Streptococcus panodentis CCUG 70867T.</title>
        <authorList>
            <person name="Salva-Serra F."/>
            <person name="Mendez V."/>
            <person name="Jaen-Luchoro D."/>
            <person name="Gonzales-Siles L."/>
            <person name="Karlsson R."/>
            <person name="Engstrom-Jakobsson H."/>
            <person name="Busquets A."/>
            <person name="Gomila M."/>
            <person name="Pineiro-Iglesias B."/>
            <person name="Bennasar-Figueras A."/>
            <person name="Seeger M."/>
            <person name="Moore E."/>
        </authorList>
    </citation>
    <scope>NUCLEOTIDE SEQUENCE [LARGE SCALE GENOMIC DNA]</scope>
    <source>
        <strain evidence="1 2">CCUG 70867</strain>
    </source>
</reference>